<reference evidence="2" key="2">
    <citation type="submission" date="2015-08" db="UniProtKB">
        <authorList>
            <consortium name="WormBaseParasite"/>
        </authorList>
    </citation>
    <scope>IDENTIFICATION</scope>
</reference>
<sequence>MDFIKSLELTLDQFLRRMETCSSLILRNKNDSFLNRIVTYDEKWVIFGNRRKSLQSVDKNESPKNFSN</sequence>
<dbReference type="GO" id="GO:0046975">
    <property type="term" value="F:histone H3K36 methyltransferase activity"/>
    <property type="evidence" value="ECO:0007669"/>
    <property type="project" value="TreeGrafter"/>
</dbReference>
<dbReference type="PANTHER" id="PTHR46060:SF2">
    <property type="entry name" value="HISTONE-LYSINE N-METHYLTRANSFERASE SETMAR"/>
    <property type="match status" value="1"/>
</dbReference>
<reference evidence="1" key="1">
    <citation type="submission" date="2014-07" db="EMBL/GenBank/DDBJ databases">
        <authorList>
            <person name="Martin A.A"/>
            <person name="De Silva N."/>
        </authorList>
    </citation>
    <scope>NUCLEOTIDE SEQUENCE</scope>
</reference>
<dbReference type="WBParaSite" id="SVE_1655500.1">
    <property type="protein sequence ID" value="SVE_1655500.1"/>
    <property type="gene ID" value="SVE_1655500"/>
</dbReference>
<accession>A0A0K0FW37</accession>
<dbReference type="GO" id="GO:0003690">
    <property type="term" value="F:double-stranded DNA binding"/>
    <property type="evidence" value="ECO:0007669"/>
    <property type="project" value="TreeGrafter"/>
</dbReference>
<dbReference type="Gene3D" id="3.30.420.10">
    <property type="entry name" value="Ribonuclease H-like superfamily/Ribonuclease H"/>
    <property type="match status" value="1"/>
</dbReference>
<organism evidence="1 2">
    <name type="scientific">Strongyloides venezuelensis</name>
    <name type="common">Threadworm</name>
    <dbReference type="NCBI Taxonomy" id="75913"/>
    <lineage>
        <taxon>Eukaryota</taxon>
        <taxon>Metazoa</taxon>
        <taxon>Ecdysozoa</taxon>
        <taxon>Nematoda</taxon>
        <taxon>Chromadorea</taxon>
        <taxon>Rhabditida</taxon>
        <taxon>Tylenchina</taxon>
        <taxon>Panagrolaimomorpha</taxon>
        <taxon>Strongyloidoidea</taxon>
        <taxon>Strongyloididae</taxon>
        <taxon>Strongyloides</taxon>
    </lineage>
</organism>
<dbReference type="GO" id="GO:0000014">
    <property type="term" value="F:single-stranded DNA endodeoxyribonuclease activity"/>
    <property type="evidence" value="ECO:0007669"/>
    <property type="project" value="TreeGrafter"/>
</dbReference>
<protein>
    <submittedName>
        <fullName evidence="2">Uncharacterized protein</fullName>
    </submittedName>
</protein>
<dbReference type="GO" id="GO:0044774">
    <property type="term" value="P:mitotic DNA integrity checkpoint signaling"/>
    <property type="evidence" value="ECO:0007669"/>
    <property type="project" value="TreeGrafter"/>
</dbReference>
<dbReference type="InterPro" id="IPR052709">
    <property type="entry name" value="Transposase-MT_Hybrid"/>
</dbReference>
<dbReference type="AlphaFoldDB" id="A0A0K0FW37"/>
<dbReference type="GO" id="GO:0031297">
    <property type="term" value="P:replication fork processing"/>
    <property type="evidence" value="ECO:0007669"/>
    <property type="project" value="TreeGrafter"/>
</dbReference>
<dbReference type="GO" id="GO:0000793">
    <property type="term" value="C:condensed chromosome"/>
    <property type="evidence" value="ECO:0007669"/>
    <property type="project" value="TreeGrafter"/>
</dbReference>
<evidence type="ECO:0000313" key="2">
    <source>
        <dbReference type="WBParaSite" id="SVE_1655500.1"/>
    </source>
</evidence>
<dbReference type="GO" id="GO:0044547">
    <property type="term" value="F:DNA topoisomerase binding"/>
    <property type="evidence" value="ECO:0007669"/>
    <property type="project" value="TreeGrafter"/>
</dbReference>
<dbReference type="InterPro" id="IPR036397">
    <property type="entry name" value="RNaseH_sf"/>
</dbReference>
<dbReference type="STRING" id="75913.A0A0K0FW37"/>
<dbReference type="GO" id="GO:0006303">
    <property type="term" value="P:double-strand break repair via nonhomologous end joining"/>
    <property type="evidence" value="ECO:0007669"/>
    <property type="project" value="TreeGrafter"/>
</dbReference>
<dbReference type="PANTHER" id="PTHR46060">
    <property type="entry name" value="MARINER MOS1 TRANSPOSASE-LIKE PROTEIN"/>
    <property type="match status" value="1"/>
</dbReference>
<proteinExistence type="predicted"/>
<evidence type="ECO:0000313" key="1">
    <source>
        <dbReference type="Proteomes" id="UP000035680"/>
    </source>
</evidence>
<dbReference type="GO" id="GO:0005634">
    <property type="term" value="C:nucleus"/>
    <property type="evidence" value="ECO:0007669"/>
    <property type="project" value="TreeGrafter"/>
</dbReference>
<dbReference type="GO" id="GO:0042800">
    <property type="term" value="F:histone H3K4 methyltransferase activity"/>
    <property type="evidence" value="ECO:0007669"/>
    <property type="project" value="TreeGrafter"/>
</dbReference>
<dbReference type="GO" id="GO:0000729">
    <property type="term" value="P:DNA double-strand break processing"/>
    <property type="evidence" value="ECO:0007669"/>
    <property type="project" value="TreeGrafter"/>
</dbReference>
<dbReference type="GO" id="GO:0035861">
    <property type="term" value="C:site of double-strand break"/>
    <property type="evidence" value="ECO:0007669"/>
    <property type="project" value="TreeGrafter"/>
</dbReference>
<name>A0A0K0FW37_STRVS</name>
<dbReference type="Proteomes" id="UP000035680">
    <property type="component" value="Unassembled WGS sequence"/>
</dbReference>
<keyword evidence="1" id="KW-1185">Reference proteome</keyword>
<dbReference type="GO" id="GO:0015074">
    <property type="term" value="P:DNA integration"/>
    <property type="evidence" value="ECO:0007669"/>
    <property type="project" value="TreeGrafter"/>
</dbReference>
<dbReference type="GO" id="GO:0003697">
    <property type="term" value="F:single-stranded DNA binding"/>
    <property type="evidence" value="ECO:0007669"/>
    <property type="project" value="TreeGrafter"/>
</dbReference>